<evidence type="ECO:0000313" key="1">
    <source>
        <dbReference type="EMBL" id="KYN15918.1"/>
    </source>
</evidence>
<evidence type="ECO:0000313" key="2">
    <source>
        <dbReference type="Proteomes" id="UP000078492"/>
    </source>
</evidence>
<protein>
    <submittedName>
        <fullName evidence="1">Uncharacterized protein</fullName>
    </submittedName>
</protein>
<name>A0A195DSU7_9HYME</name>
<organism evidence="1 2">
    <name type="scientific">Trachymyrmex cornetzi</name>
    <dbReference type="NCBI Taxonomy" id="471704"/>
    <lineage>
        <taxon>Eukaryota</taxon>
        <taxon>Metazoa</taxon>
        <taxon>Ecdysozoa</taxon>
        <taxon>Arthropoda</taxon>
        <taxon>Hexapoda</taxon>
        <taxon>Insecta</taxon>
        <taxon>Pterygota</taxon>
        <taxon>Neoptera</taxon>
        <taxon>Endopterygota</taxon>
        <taxon>Hymenoptera</taxon>
        <taxon>Apocrita</taxon>
        <taxon>Aculeata</taxon>
        <taxon>Formicoidea</taxon>
        <taxon>Formicidae</taxon>
        <taxon>Myrmicinae</taxon>
        <taxon>Trachymyrmex</taxon>
    </lineage>
</organism>
<gene>
    <name evidence="1" type="ORF">ALC57_11887</name>
</gene>
<sequence>TMTRGTKSTTLRDFGDAACPPRILYLHTSVHGVHCCSPPCFSHGRVETPRKCNINGQRSGLRQCAACGGVPSVPSLGTLRVLGIYPTEQRRTLLFRHPPARFVVSPRSLFHSIPTSSRLHSPPSLSLSLSLCLSFLPLVTPHGRK</sequence>
<feature type="non-terminal residue" evidence="1">
    <location>
        <position position="1"/>
    </location>
</feature>
<proteinExistence type="predicted"/>
<dbReference type="EMBL" id="KQ980487">
    <property type="protein sequence ID" value="KYN15918.1"/>
    <property type="molecule type" value="Genomic_DNA"/>
</dbReference>
<dbReference type="AlphaFoldDB" id="A0A195DSU7"/>
<dbReference type="Proteomes" id="UP000078492">
    <property type="component" value="Unassembled WGS sequence"/>
</dbReference>
<keyword evidence="2" id="KW-1185">Reference proteome</keyword>
<accession>A0A195DSU7</accession>
<reference evidence="1 2" key="1">
    <citation type="submission" date="2015-09" db="EMBL/GenBank/DDBJ databases">
        <title>Trachymyrmex cornetzi WGS genome.</title>
        <authorList>
            <person name="Nygaard S."/>
            <person name="Hu H."/>
            <person name="Boomsma J."/>
            <person name="Zhang G."/>
        </authorList>
    </citation>
    <scope>NUCLEOTIDE SEQUENCE [LARGE SCALE GENOMIC DNA]</scope>
    <source>
        <strain evidence="1">Tcor2-1</strain>
        <tissue evidence="1">Whole body</tissue>
    </source>
</reference>